<proteinExistence type="predicted"/>
<protein>
    <submittedName>
        <fullName evidence="7">CRP/FNR family transcriptional regulator, anaerobic regulatory protein</fullName>
    </submittedName>
</protein>
<sequence length="234" mass="26804">MKLTKSLDKMWYLSKIGFFEFLPKEGLEVFAPMIRHETVAKHTIIQTPDTAENKLYFVKEGAVRIYDMDEEGRTFTVSLLGPYSTYGAIRSFSLGTENVYVETIADVYLCSMTEEQFHELLQSHPDIAVHAMEMLSKRLQERERLLQMIATGSVKQQITHLLVSMADTYGKKEKVFVDIPIPLSHQEIANMLGVTRESVSTNMRRLKSEGMIRNSGRKTIQVNQQVITDYNENA</sequence>
<name>A0A1G8C3Q4_9BACI</name>
<keyword evidence="8" id="KW-1185">Reference proteome</keyword>
<feature type="domain" description="HTH crp-type" evidence="6">
    <location>
        <begin position="152"/>
        <end position="226"/>
    </location>
</feature>
<dbReference type="Gene3D" id="2.60.120.10">
    <property type="entry name" value="Jelly Rolls"/>
    <property type="match status" value="1"/>
</dbReference>
<feature type="domain" description="Cyclic nucleotide-binding" evidence="5">
    <location>
        <begin position="18"/>
        <end position="138"/>
    </location>
</feature>
<dbReference type="AlphaFoldDB" id="A0A1G8C3Q4"/>
<dbReference type="PANTHER" id="PTHR24567">
    <property type="entry name" value="CRP FAMILY TRANSCRIPTIONAL REGULATORY PROTEIN"/>
    <property type="match status" value="1"/>
</dbReference>
<evidence type="ECO:0000259" key="5">
    <source>
        <dbReference type="PROSITE" id="PS50042"/>
    </source>
</evidence>
<dbReference type="PRINTS" id="PR00034">
    <property type="entry name" value="HTHCRP"/>
</dbReference>
<keyword evidence="2" id="KW-0238">DNA-binding</keyword>
<keyword evidence="1" id="KW-0805">Transcription regulation</keyword>
<dbReference type="PROSITE" id="PS51063">
    <property type="entry name" value="HTH_CRP_2"/>
    <property type="match status" value="1"/>
</dbReference>
<dbReference type="InterPro" id="IPR012318">
    <property type="entry name" value="HTH_CRP"/>
</dbReference>
<evidence type="ECO:0000256" key="4">
    <source>
        <dbReference type="ARBA" id="ARBA00023163"/>
    </source>
</evidence>
<reference evidence="7 8" key="1">
    <citation type="submission" date="2016-10" db="EMBL/GenBank/DDBJ databases">
        <authorList>
            <person name="de Groot N.N."/>
        </authorList>
    </citation>
    <scope>NUCLEOTIDE SEQUENCE [LARGE SCALE GENOMIC DNA]</scope>
    <source>
        <strain evidence="7 8">DSM 21632</strain>
    </source>
</reference>
<evidence type="ECO:0000256" key="1">
    <source>
        <dbReference type="ARBA" id="ARBA00023015"/>
    </source>
</evidence>
<dbReference type="GO" id="GO:0005829">
    <property type="term" value="C:cytosol"/>
    <property type="evidence" value="ECO:0007669"/>
    <property type="project" value="TreeGrafter"/>
</dbReference>
<keyword evidence="4" id="KW-0804">Transcription</keyword>
<evidence type="ECO:0000256" key="3">
    <source>
        <dbReference type="ARBA" id="ARBA00023159"/>
    </source>
</evidence>
<dbReference type="OrthoDB" id="9812325at2"/>
<dbReference type="GO" id="GO:0003677">
    <property type="term" value="F:DNA binding"/>
    <property type="evidence" value="ECO:0007669"/>
    <property type="project" value="UniProtKB-KW"/>
</dbReference>
<evidence type="ECO:0000313" key="8">
    <source>
        <dbReference type="Proteomes" id="UP000199163"/>
    </source>
</evidence>
<dbReference type="InterPro" id="IPR000595">
    <property type="entry name" value="cNMP-bd_dom"/>
</dbReference>
<accession>A0A1G8C3Q4</accession>
<dbReference type="SMART" id="SM00100">
    <property type="entry name" value="cNMP"/>
    <property type="match status" value="1"/>
</dbReference>
<dbReference type="RefSeq" id="WP_091272130.1">
    <property type="nucleotide sequence ID" value="NZ_FNDK01000005.1"/>
</dbReference>
<dbReference type="InterPro" id="IPR050397">
    <property type="entry name" value="Env_Response_Regulators"/>
</dbReference>
<evidence type="ECO:0000259" key="6">
    <source>
        <dbReference type="PROSITE" id="PS51063"/>
    </source>
</evidence>
<dbReference type="InterPro" id="IPR018490">
    <property type="entry name" value="cNMP-bd_dom_sf"/>
</dbReference>
<dbReference type="Pfam" id="PF13545">
    <property type="entry name" value="HTH_Crp_2"/>
    <property type="match status" value="1"/>
</dbReference>
<dbReference type="InterPro" id="IPR014710">
    <property type="entry name" value="RmlC-like_jellyroll"/>
</dbReference>
<dbReference type="Pfam" id="PF00027">
    <property type="entry name" value="cNMP_binding"/>
    <property type="match status" value="1"/>
</dbReference>
<dbReference type="GO" id="GO:0003700">
    <property type="term" value="F:DNA-binding transcription factor activity"/>
    <property type="evidence" value="ECO:0007669"/>
    <property type="project" value="TreeGrafter"/>
</dbReference>
<dbReference type="SMART" id="SM00419">
    <property type="entry name" value="HTH_CRP"/>
    <property type="match status" value="1"/>
</dbReference>
<dbReference type="PANTHER" id="PTHR24567:SF28">
    <property type="entry name" value="LISTERIOLYSIN REGULATORY PROTEIN"/>
    <property type="match status" value="1"/>
</dbReference>
<dbReference type="SUPFAM" id="SSF46785">
    <property type="entry name" value="Winged helix' DNA-binding domain"/>
    <property type="match status" value="1"/>
</dbReference>
<evidence type="ECO:0000256" key="2">
    <source>
        <dbReference type="ARBA" id="ARBA00023125"/>
    </source>
</evidence>
<dbReference type="SUPFAM" id="SSF51206">
    <property type="entry name" value="cAMP-binding domain-like"/>
    <property type="match status" value="1"/>
</dbReference>
<organism evidence="7 8">
    <name type="scientific">Alteribacillus persepolensis</name>
    <dbReference type="NCBI Taxonomy" id="568899"/>
    <lineage>
        <taxon>Bacteria</taxon>
        <taxon>Bacillati</taxon>
        <taxon>Bacillota</taxon>
        <taxon>Bacilli</taxon>
        <taxon>Bacillales</taxon>
        <taxon>Bacillaceae</taxon>
        <taxon>Alteribacillus</taxon>
    </lineage>
</organism>
<dbReference type="CDD" id="cd00038">
    <property type="entry name" value="CAP_ED"/>
    <property type="match status" value="1"/>
</dbReference>
<dbReference type="STRING" id="568899.SAMN05192534_10555"/>
<gene>
    <name evidence="7" type="ORF">SAMN05192534_10555</name>
</gene>
<dbReference type="PROSITE" id="PS50042">
    <property type="entry name" value="CNMP_BINDING_3"/>
    <property type="match status" value="1"/>
</dbReference>
<dbReference type="InterPro" id="IPR036390">
    <property type="entry name" value="WH_DNA-bd_sf"/>
</dbReference>
<dbReference type="Proteomes" id="UP000199163">
    <property type="component" value="Unassembled WGS sequence"/>
</dbReference>
<dbReference type="CDD" id="cd00092">
    <property type="entry name" value="HTH_CRP"/>
    <property type="match status" value="1"/>
</dbReference>
<keyword evidence="3" id="KW-0010">Activator</keyword>
<dbReference type="EMBL" id="FNDK01000005">
    <property type="protein sequence ID" value="SDH40141.1"/>
    <property type="molecule type" value="Genomic_DNA"/>
</dbReference>
<evidence type="ECO:0000313" key="7">
    <source>
        <dbReference type="EMBL" id="SDH40141.1"/>
    </source>
</evidence>